<reference evidence="3 4" key="1">
    <citation type="submission" date="2016-11" db="EMBL/GenBank/DDBJ databases">
        <title>The macronuclear genome of Stentor coeruleus: a giant cell with tiny introns.</title>
        <authorList>
            <person name="Slabodnick M."/>
            <person name="Ruby J.G."/>
            <person name="Reiff S.B."/>
            <person name="Swart E.C."/>
            <person name="Gosai S."/>
            <person name="Prabakaran S."/>
            <person name="Witkowska E."/>
            <person name="Larue G.E."/>
            <person name="Fisher S."/>
            <person name="Freeman R.M."/>
            <person name="Gunawardena J."/>
            <person name="Chu W."/>
            <person name="Stover N.A."/>
            <person name="Gregory B.D."/>
            <person name="Nowacki M."/>
            <person name="Derisi J."/>
            <person name="Roy S.W."/>
            <person name="Marshall W.F."/>
            <person name="Sood P."/>
        </authorList>
    </citation>
    <scope>NUCLEOTIDE SEQUENCE [LARGE SCALE GENOMIC DNA]</scope>
    <source>
        <strain evidence="3">WM001</strain>
    </source>
</reference>
<dbReference type="OrthoDB" id="338859at2759"/>
<proteinExistence type="predicted"/>
<dbReference type="AlphaFoldDB" id="A0A1R2AP89"/>
<dbReference type="Gene3D" id="1.10.510.10">
    <property type="entry name" value="Transferase(Phosphotransferase) domain 1"/>
    <property type="match status" value="1"/>
</dbReference>
<dbReference type="InterPro" id="IPR008271">
    <property type="entry name" value="Ser/Thr_kinase_AS"/>
</dbReference>
<gene>
    <name evidence="3" type="ORF">SteCoe_36817</name>
</gene>
<dbReference type="SUPFAM" id="SSF56112">
    <property type="entry name" value="Protein kinase-like (PK-like)"/>
    <property type="match status" value="1"/>
</dbReference>
<dbReference type="PROSITE" id="PS00108">
    <property type="entry name" value="PROTEIN_KINASE_ST"/>
    <property type="match status" value="1"/>
</dbReference>
<dbReference type="PANTHER" id="PTHR44167">
    <property type="entry name" value="OVARIAN-SPECIFIC SERINE/THREONINE-PROTEIN KINASE LOK-RELATED"/>
    <property type="match status" value="1"/>
</dbReference>
<comment type="caution">
    <text evidence="3">The sequence shown here is derived from an EMBL/GenBank/DDBJ whole genome shotgun (WGS) entry which is preliminary data.</text>
</comment>
<keyword evidence="4" id="KW-1185">Reference proteome</keyword>
<dbReference type="EMBL" id="MPUH01001740">
    <property type="protein sequence ID" value="OMJ66358.1"/>
    <property type="molecule type" value="Genomic_DNA"/>
</dbReference>
<evidence type="ECO:0000313" key="4">
    <source>
        <dbReference type="Proteomes" id="UP000187209"/>
    </source>
</evidence>
<sequence length="432" mass="49369">MRYAEEILKYNDGGKIVKILEFLIEIKNCGFEMDNAIMIIVRGAISFLEYRNKILPYDIEAAVNIQEDYKILKLVIKLGVTEETLTTRIQTIRAKLEETEQEREEIKVQESPSPSPNQKPNPAQAPAVEKAELPPKFDYSTIQIRNIESGITYKSNIAQFARTHENFQVAVYQAEYMGAAVAVKIYTKLKPEADLTRVYNECRFYQMLGDKADPVHNAFLKYYGTYTQGKCVCLVMEYVESDVMNFLTAFKQQNQKITDIQLLPIFHKLIVSFAEMEELGIYHGDIKPHNMLVDNNWNIKIIDYSISVVSHESLTGGTTSGLHPLQGTAGYMAPEIIDGIKKGDNKAYFKMSRADVFSLGISFLQMLTLDNYTDYNTKENNHLLMGVVAKLQYPWAQNMLQAMLNVDPNSRPKFKDLLAYINNVYTRTFSQT</sequence>
<dbReference type="GO" id="GO:0005634">
    <property type="term" value="C:nucleus"/>
    <property type="evidence" value="ECO:0007669"/>
    <property type="project" value="TreeGrafter"/>
</dbReference>
<evidence type="ECO:0000256" key="1">
    <source>
        <dbReference type="SAM" id="MobiDB-lite"/>
    </source>
</evidence>
<accession>A0A1R2AP89</accession>
<dbReference type="GO" id="GO:0004674">
    <property type="term" value="F:protein serine/threonine kinase activity"/>
    <property type="evidence" value="ECO:0007669"/>
    <property type="project" value="TreeGrafter"/>
</dbReference>
<dbReference type="SMART" id="SM00220">
    <property type="entry name" value="S_TKc"/>
    <property type="match status" value="1"/>
</dbReference>
<dbReference type="Proteomes" id="UP000187209">
    <property type="component" value="Unassembled WGS sequence"/>
</dbReference>
<feature type="region of interest" description="Disordered" evidence="1">
    <location>
        <begin position="100"/>
        <end position="127"/>
    </location>
</feature>
<name>A0A1R2AP89_9CILI</name>
<dbReference type="GO" id="GO:0044773">
    <property type="term" value="P:mitotic DNA damage checkpoint signaling"/>
    <property type="evidence" value="ECO:0007669"/>
    <property type="project" value="TreeGrafter"/>
</dbReference>
<dbReference type="PANTHER" id="PTHR44167:SF24">
    <property type="entry name" value="SERINE_THREONINE-PROTEIN KINASE CHK2"/>
    <property type="match status" value="1"/>
</dbReference>
<dbReference type="InterPro" id="IPR011009">
    <property type="entry name" value="Kinase-like_dom_sf"/>
</dbReference>
<dbReference type="GO" id="GO:0005524">
    <property type="term" value="F:ATP binding"/>
    <property type="evidence" value="ECO:0007669"/>
    <property type="project" value="InterPro"/>
</dbReference>
<dbReference type="Pfam" id="PF00069">
    <property type="entry name" value="Pkinase"/>
    <property type="match status" value="1"/>
</dbReference>
<protein>
    <recommendedName>
        <fullName evidence="2">Protein kinase domain-containing protein</fullName>
    </recommendedName>
</protein>
<evidence type="ECO:0000313" key="3">
    <source>
        <dbReference type="EMBL" id="OMJ66358.1"/>
    </source>
</evidence>
<organism evidence="3 4">
    <name type="scientific">Stentor coeruleus</name>
    <dbReference type="NCBI Taxonomy" id="5963"/>
    <lineage>
        <taxon>Eukaryota</taxon>
        <taxon>Sar</taxon>
        <taxon>Alveolata</taxon>
        <taxon>Ciliophora</taxon>
        <taxon>Postciliodesmatophora</taxon>
        <taxon>Heterotrichea</taxon>
        <taxon>Heterotrichida</taxon>
        <taxon>Stentoridae</taxon>
        <taxon>Stentor</taxon>
    </lineage>
</organism>
<dbReference type="PROSITE" id="PS50011">
    <property type="entry name" value="PROTEIN_KINASE_DOM"/>
    <property type="match status" value="1"/>
</dbReference>
<dbReference type="GO" id="GO:0005737">
    <property type="term" value="C:cytoplasm"/>
    <property type="evidence" value="ECO:0007669"/>
    <property type="project" value="TreeGrafter"/>
</dbReference>
<evidence type="ECO:0000259" key="2">
    <source>
        <dbReference type="PROSITE" id="PS50011"/>
    </source>
</evidence>
<feature type="domain" description="Protein kinase" evidence="2">
    <location>
        <begin position="157"/>
        <end position="426"/>
    </location>
</feature>
<dbReference type="CDD" id="cd00180">
    <property type="entry name" value="PKc"/>
    <property type="match status" value="1"/>
</dbReference>
<dbReference type="InterPro" id="IPR000719">
    <property type="entry name" value="Prot_kinase_dom"/>
</dbReference>